<dbReference type="CDD" id="cd07184">
    <property type="entry name" value="E_set_Isoamylase_like_N"/>
    <property type="match status" value="1"/>
</dbReference>
<evidence type="ECO:0000313" key="3">
    <source>
        <dbReference type="Proteomes" id="UP000269883"/>
    </source>
</evidence>
<proteinExistence type="predicted"/>
<organism evidence="2 3">
    <name type="scientific">Desulfovibrio ferrophilus</name>
    <dbReference type="NCBI Taxonomy" id="241368"/>
    <lineage>
        <taxon>Bacteria</taxon>
        <taxon>Pseudomonadati</taxon>
        <taxon>Thermodesulfobacteriota</taxon>
        <taxon>Desulfovibrionia</taxon>
        <taxon>Desulfovibrionales</taxon>
        <taxon>Desulfovibrionaceae</taxon>
        <taxon>Desulfovibrio</taxon>
    </lineage>
</organism>
<dbReference type="EMBL" id="AP017378">
    <property type="protein sequence ID" value="BBD08004.1"/>
    <property type="molecule type" value="Genomic_DNA"/>
</dbReference>
<dbReference type="SUPFAM" id="SSF81296">
    <property type="entry name" value="E set domains"/>
    <property type="match status" value="1"/>
</dbReference>
<evidence type="ECO:0000313" key="2">
    <source>
        <dbReference type="EMBL" id="BBD08004.1"/>
    </source>
</evidence>
<dbReference type="SMART" id="SM01065">
    <property type="entry name" value="CBM_2"/>
    <property type="match status" value="1"/>
</dbReference>
<dbReference type="InterPro" id="IPR002044">
    <property type="entry name" value="CBM20"/>
</dbReference>
<dbReference type="GO" id="GO:0004553">
    <property type="term" value="F:hydrolase activity, hydrolyzing O-glycosyl compounds"/>
    <property type="evidence" value="ECO:0007669"/>
    <property type="project" value="InterPro"/>
</dbReference>
<dbReference type="RefSeq" id="WP_126377745.1">
    <property type="nucleotide sequence ID" value="NZ_AP017378.1"/>
</dbReference>
<dbReference type="InterPro" id="IPR004193">
    <property type="entry name" value="Glyco_hydro_13_N"/>
</dbReference>
<reference evidence="2 3" key="1">
    <citation type="journal article" date="2018" name="Sci. Adv.">
        <title>Multi-heme cytochromes provide a pathway for survival in energy-limited environments.</title>
        <authorList>
            <person name="Deng X."/>
            <person name="Dohmae N."/>
            <person name="Nealson K.H."/>
            <person name="Hashimoto K."/>
            <person name="Okamoto A."/>
        </authorList>
    </citation>
    <scope>NUCLEOTIDE SEQUENCE [LARGE SCALE GENOMIC DNA]</scope>
    <source>
        <strain evidence="2 3">IS5</strain>
    </source>
</reference>
<accession>A0A2Z6AXM3</accession>
<dbReference type="OrthoDB" id="9811945at2"/>
<sequence>MALKKQHLKTKSLVKVTFRLDKAAALDAENVSLVGDFNEWNVYATPMKRLKGGSFKVDVSLEPGKSYEYRYLIDETNWENDWDADRYVRSTFGNCDNSVVDL</sequence>
<dbReference type="PROSITE" id="PS51166">
    <property type="entry name" value="CBM20"/>
    <property type="match status" value="1"/>
</dbReference>
<keyword evidence="3" id="KW-1185">Reference proteome</keyword>
<gene>
    <name evidence="2" type="ORF">DFE_1278</name>
</gene>
<name>A0A2Z6AXM3_9BACT</name>
<dbReference type="AlphaFoldDB" id="A0A2Z6AXM3"/>
<dbReference type="GO" id="GO:2001070">
    <property type="term" value="F:starch binding"/>
    <property type="evidence" value="ECO:0007669"/>
    <property type="project" value="InterPro"/>
</dbReference>
<dbReference type="GO" id="GO:0005975">
    <property type="term" value="P:carbohydrate metabolic process"/>
    <property type="evidence" value="ECO:0007669"/>
    <property type="project" value="InterPro"/>
</dbReference>
<dbReference type="KEGG" id="dfl:DFE_1278"/>
<feature type="domain" description="CBM20" evidence="1">
    <location>
        <begin position="8"/>
        <end position="102"/>
    </location>
</feature>
<evidence type="ECO:0000259" key="1">
    <source>
        <dbReference type="PROSITE" id="PS51166"/>
    </source>
</evidence>
<dbReference type="InterPro" id="IPR013783">
    <property type="entry name" value="Ig-like_fold"/>
</dbReference>
<dbReference type="Proteomes" id="UP000269883">
    <property type="component" value="Chromosome"/>
</dbReference>
<dbReference type="InterPro" id="IPR014756">
    <property type="entry name" value="Ig_E-set"/>
</dbReference>
<dbReference type="Pfam" id="PF02922">
    <property type="entry name" value="CBM_48"/>
    <property type="match status" value="1"/>
</dbReference>
<protein>
    <submittedName>
        <fullName evidence="2">Glycoside hydrolase, family 13-like protein</fullName>
    </submittedName>
</protein>
<keyword evidence="2" id="KW-0378">Hydrolase</keyword>
<dbReference type="Gene3D" id="2.60.40.10">
    <property type="entry name" value="Immunoglobulins"/>
    <property type="match status" value="1"/>
</dbReference>